<proteinExistence type="predicted"/>
<accession>A0ABS1KMP4</accession>
<dbReference type="InterPro" id="IPR001753">
    <property type="entry name" value="Enoyl-CoA_hydra/iso"/>
</dbReference>
<keyword evidence="2" id="KW-1185">Reference proteome</keyword>
<name>A0ABS1KMP4_9BACT</name>
<dbReference type="RefSeq" id="WP_202008046.1">
    <property type="nucleotide sequence ID" value="NZ_JAERRB010000001.1"/>
</dbReference>
<evidence type="ECO:0000313" key="2">
    <source>
        <dbReference type="Proteomes" id="UP000613030"/>
    </source>
</evidence>
<comment type="caution">
    <text evidence="1">The sequence shown here is derived from an EMBL/GenBank/DDBJ whole genome shotgun (WGS) entry which is preliminary data.</text>
</comment>
<gene>
    <name evidence="1" type="ORF">JI741_05815</name>
</gene>
<dbReference type="CDD" id="cd06558">
    <property type="entry name" value="crotonase-like"/>
    <property type="match status" value="1"/>
</dbReference>
<sequence>MIFTTQKVNSGYWKVTFNNAPINMFDTEFSKQLIVLMDELEADENLKVVVFESANPNFFVAHVELLNVNEFPKGMGRTGLSMSWPDIARRLEQAPFVSIASIRGRARGLGSEFAQAFDMRFASKEKAFFAQVEIGIGAFPGGGGLERLHLLTGKARALEIILSGDDYDAETAAFYGWVNRAIPDATLDSFVDALAKRIAGFDKKAIASIKEIMNLRAPLPTNEQILDTQAKFFAALQWPEAGQRIKKLFEKGLQQHGDLELNLGKRVSE</sequence>
<dbReference type="PANTHER" id="PTHR43459">
    <property type="entry name" value="ENOYL-COA HYDRATASE"/>
    <property type="match status" value="1"/>
</dbReference>
<dbReference type="SUPFAM" id="SSF52096">
    <property type="entry name" value="ClpP/crotonase"/>
    <property type="match status" value="1"/>
</dbReference>
<dbReference type="Proteomes" id="UP000613030">
    <property type="component" value="Unassembled WGS sequence"/>
</dbReference>
<reference evidence="1 2" key="1">
    <citation type="submission" date="2021-01" db="EMBL/GenBank/DDBJ databases">
        <title>Chryseolinea sp. Jin1 Genome sequencing and assembly.</title>
        <authorList>
            <person name="Kim I."/>
        </authorList>
    </citation>
    <scope>NUCLEOTIDE SEQUENCE [LARGE SCALE GENOMIC DNA]</scope>
    <source>
        <strain evidence="1 2">Jin1</strain>
    </source>
</reference>
<evidence type="ECO:0000313" key="1">
    <source>
        <dbReference type="EMBL" id="MBL0740724.1"/>
    </source>
</evidence>
<dbReference type="PANTHER" id="PTHR43459:SF1">
    <property type="entry name" value="EG:BACN32G11.4 PROTEIN"/>
    <property type="match status" value="1"/>
</dbReference>
<dbReference type="EMBL" id="JAERRB010000001">
    <property type="protein sequence ID" value="MBL0740724.1"/>
    <property type="molecule type" value="Genomic_DNA"/>
</dbReference>
<dbReference type="Pfam" id="PF00378">
    <property type="entry name" value="ECH_1"/>
    <property type="match status" value="1"/>
</dbReference>
<protein>
    <submittedName>
        <fullName evidence="1">Enoyl-CoA hydratase/isomerase family protein</fullName>
    </submittedName>
</protein>
<organism evidence="1 2">
    <name type="scientific">Chryseolinea lacunae</name>
    <dbReference type="NCBI Taxonomy" id="2801331"/>
    <lineage>
        <taxon>Bacteria</taxon>
        <taxon>Pseudomonadati</taxon>
        <taxon>Bacteroidota</taxon>
        <taxon>Cytophagia</taxon>
        <taxon>Cytophagales</taxon>
        <taxon>Fulvivirgaceae</taxon>
        <taxon>Chryseolinea</taxon>
    </lineage>
</organism>
<dbReference type="InterPro" id="IPR029045">
    <property type="entry name" value="ClpP/crotonase-like_dom_sf"/>
</dbReference>
<dbReference type="Gene3D" id="3.90.226.10">
    <property type="entry name" value="2-enoyl-CoA Hydratase, Chain A, domain 1"/>
    <property type="match status" value="1"/>
</dbReference>